<feature type="active site" description="Tele-phosphohistidine intermediate" evidence="2">
    <location>
        <position position="42"/>
    </location>
</feature>
<dbReference type="PANTHER" id="PTHR46517">
    <property type="entry name" value="FRUCTOSE-2,6-BISPHOSPHATASE TIGAR"/>
    <property type="match status" value="1"/>
</dbReference>
<evidence type="ECO:0000313" key="4">
    <source>
        <dbReference type="EMBL" id="BBZ79780.1"/>
    </source>
</evidence>
<dbReference type="SMART" id="SM00855">
    <property type="entry name" value="PGAM"/>
    <property type="match status" value="1"/>
</dbReference>
<dbReference type="SUPFAM" id="SSF53254">
    <property type="entry name" value="Phosphoglycerate mutase-like"/>
    <property type="match status" value="1"/>
</dbReference>
<dbReference type="Gene3D" id="3.40.50.1240">
    <property type="entry name" value="Phosphoglycerate mutase-like"/>
    <property type="match status" value="1"/>
</dbReference>
<dbReference type="InterPro" id="IPR029033">
    <property type="entry name" value="His_PPase_superfam"/>
</dbReference>
<feature type="binding site" evidence="3">
    <location>
        <begin position="41"/>
        <end position="48"/>
    </location>
    <ligand>
        <name>substrate</name>
    </ligand>
</feature>
<gene>
    <name evidence="4" type="primary">lpqD</name>
    <name evidence="4" type="ORF">MANY_51170</name>
</gene>
<keyword evidence="5" id="KW-1185">Reference proteome</keyword>
<reference evidence="4 5" key="1">
    <citation type="journal article" date="2019" name="Emerg. Microbes Infect.">
        <title>Comprehensive subspecies identification of 175 nontuberculous mycobacteria species based on 7547 genomic profiles.</title>
        <authorList>
            <person name="Matsumoto Y."/>
            <person name="Kinjo T."/>
            <person name="Motooka D."/>
            <person name="Nabeya D."/>
            <person name="Jung N."/>
            <person name="Uechi K."/>
            <person name="Horii T."/>
            <person name="Iida T."/>
            <person name="Fujita J."/>
            <person name="Nakamura S."/>
        </authorList>
    </citation>
    <scope>NUCLEOTIDE SEQUENCE [LARGE SCALE GENOMIC DNA]</scope>
    <source>
        <strain evidence="4 5">JCM 30275</strain>
    </source>
</reference>
<dbReference type="GO" id="GO:0004331">
    <property type="term" value="F:fructose-2,6-bisphosphate 2-phosphatase activity"/>
    <property type="evidence" value="ECO:0007669"/>
    <property type="project" value="TreeGrafter"/>
</dbReference>
<evidence type="ECO:0000313" key="5">
    <source>
        <dbReference type="Proteomes" id="UP000467249"/>
    </source>
</evidence>
<dbReference type="AlphaFoldDB" id="A0A6N4WCS8"/>
<dbReference type="RefSeq" id="WP_163807114.1">
    <property type="nucleotide sequence ID" value="NZ_AP022620.1"/>
</dbReference>
<evidence type="ECO:0000256" key="2">
    <source>
        <dbReference type="PIRSR" id="PIRSR613078-1"/>
    </source>
</evidence>
<dbReference type="InterPro" id="IPR051695">
    <property type="entry name" value="Phosphoglycerate_Mutase"/>
</dbReference>
<dbReference type="PROSITE" id="PS51257">
    <property type="entry name" value="PROKAR_LIPOPROTEIN"/>
    <property type="match status" value="1"/>
</dbReference>
<dbReference type="InterPro" id="IPR013078">
    <property type="entry name" value="His_Pase_superF_clade-1"/>
</dbReference>
<dbReference type="GO" id="GO:0045820">
    <property type="term" value="P:negative regulation of glycolytic process"/>
    <property type="evidence" value="ECO:0007669"/>
    <property type="project" value="TreeGrafter"/>
</dbReference>
<sequence>MQRSGVRTLVAVLAALLAAVLVAGCGSSGPKERTITLTFIRHGESQANKDGIIDTLVPGPSLTPAGQQQAIAVANRLKGNDYDGIYASEMVRTQQTADPMSKALGKPVNVLPGLNEISAGWFNGDNMDKAAATYLVAPMDWMRGFTNFSIPGSVSGTEFNGKFTSAVQRIYDSGDTKPVAFSSAASIMLWTLLNVRNAKDSLATDHPLPNTGRVVITGNPYIGWTLVDWDGITDF</sequence>
<accession>A0A6N4WCS8</accession>
<feature type="binding site" evidence="3">
    <location>
        <position position="92"/>
    </location>
    <ligand>
        <name>substrate</name>
    </ligand>
</feature>
<protein>
    <submittedName>
        <fullName evidence="4">Histidine phosphatase family protein</fullName>
    </submittedName>
</protein>
<dbReference type="PANTHER" id="PTHR46517:SF1">
    <property type="entry name" value="FRUCTOSE-2,6-BISPHOSPHATASE TIGAR"/>
    <property type="match status" value="1"/>
</dbReference>
<dbReference type="Proteomes" id="UP000467249">
    <property type="component" value="Chromosome"/>
</dbReference>
<dbReference type="GO" id="GO:0005829">
    <property type="term" value="C:cytosol"/>
    <property type="evidence" value="ECO:0007669"/>
    <property type="project" value="TreeGrafter"/>
</dbReference>
<dbReference type="GO" id="GO:0043456">
    <property type="term" value="P:regulation of pentose-phosphate shunt"/>
    <property type="evidence" value="ECO:0007669"/>
    <property type="project" value="TreeGrafter"/>
</dbReference>
<evidence type="ECO:0000256" key="3">
    <source>
        <dbReference type="PIRSR" id="PIRSR613078-2"/>
    </source>
</evidence>
<proteinExistence type="predicted"/>
<dbReference type="Pfam" id="PF00300">
    <property type="entry name" value="His_Phos_1"/>
    <property type="match status" value="1"/>
</dbReference>
<organism evidence="4 5">
    <name type="scientific">Mycolicibacterium anyangense</name>
    <dbReference type="NCBI Taxonomy" id="1431246"/>
    <lineage>
        <taxon>Bacteria</taxon>
        <taxon>Bacillati</taxon>
        <taxon>Actinomycetota</taxon>
        <taxon>Actinomycetes</taxon>
        <taxon>Mycobacteriales</taxon>
        <taxon>Mycobacteriaceae</taxon>
        <taxon>Mycolicibacterium</taxon>
    </lineage>
</organism>
<evidence type="ECO:0000256" key="1">
    <source>
        <dbReference type="ARBA" id="ARBA00022801"/>
    </source>
</evidence>
<name>A0A6N4WCS8_9MYCO</name>
<feature type="active site" description="Proton donor/acceptor" evidence="2">
    <location>
        <position position="116"/>
    </location>
</feature>
<keyword evidence="1" id="KW-0378">Hydrolase</keyword>
<dbReference type="EMBL" id="AP022620">
    <property type="protein sequence ID" value="BBZ79780.1"/>
    <property type="molecule type" value="Genomic_DNA"/>
</dbReference>
<dbReference type="CDD" id="cd07067">
    <property type="entry name" value="HP_PGM_like"/>
    <property type="match status" value="1"/>
</dbReference>
<dbReference type="KEGG" id="many:MANY_51170"/>